<dbReference type="Pfam" id="PF00528">
    <property type="entry name" value="BPD_transp_1"/>
    <property type="match status" value="1"/>
</dbReference>
<evidence type="ECO:0000313" key="10">
    <source>
        <dbReference type="Proteomes" id="UP000535543"/>
    </source>
</evidence>
<keyword evidence="10" id="KW-1185">Reference proteome</keyword>
<evidence type="ECO:0000256" key="5">
    <source>
        <dbReference type="ARBA" id="ARBA00022989"/>
    </source>
</evidence>
<dbReference type="PANTHER" id="PTHR43227:SF8">
    <property type="entry name" value="DIACETYLCHITOBIOSE UPTAKE SYSTEM PERMEASE PROTEIN DASB"/>
    <property type="match status" value="1"/>
</dbReference>
<dbReference type="InterPro" id="IPR000515">
    <property type="entry name" value="MetI-like"/>
</dbReference>
<evidence type="ECO:0000313" key="9">
    <source>
        <dbReference type="EMBL" id="NMN98030.1"/>
    </source>
</evidence>
<evidence type="ECO:0000259" key="8">
    <source>
        <dbReference type="PROSITE" id="PS50928"/>
    </source>
</evidence>
<dbReference type="EMBL" id="VCQU01000009">
    <property type="protein sequence ID" value="NMN98030.1"/>
    <property type="molecule type" value="Genomic_DNA"/>
</dbReference>
<comment type="subcellular location">
    <subcellularLocation>
        <location evidence="1 7">Cell membrane</location>
        <topology evidence="1 7">Multi-pass membrane protein</topology>
    </subcellularLocation>
</comment>
<evidence type="ECO:0000256" key="6">
    <source>
        <dbReference type="ARBA" id="ARBA00023136"/>
    </source>
</evidence>
<dbReference type="PANTHER" id="PTHR43227">
    <property type="entry name" value="BLL4140 PROTEIN"/>
    <property type="match status" value="1"/>
</dbReference>
<keyword evidence="3" id="KW-1003">Cell membrane</keyword>
<feature type="transmembrane region" description="Helical" evidence="7">
    <location>
        <begin position="96"/>
        <end position="120"/>
    </location>
</feature>
<sequence>MLVALPWIGPAIALIVAIVLFPAGFMIWTSTRNLSAAGRDRGNAGLQNFSELFDTDGLARIFVNTAIWVVVVVGLTLLLSLALAQFLDKEFPGRKLVRLAILVPWAASVVMTTTIFYYMLDQDVGIVNRLLVDLGVLDRGYGFTKQPVQAFLVAIVVAVFVSIPFTTYTILAGLQSIPSDVREAAAVDGASPWQRYRMIILPQLRPAIAVATIVNMINVFNSLPILQVLTGSIAGYKSDTTTTLTFKLLRQGGHIDTAAAMSVLNFVLILVIIGIYVVAVRPMDEVDR</sequence>
<feature type="transmembrane region" description="Helical" evidence="7">
    <location>
        <begin position="150"/>
        <end position="174"/>
    </location>
</feature>
<feature type="transmembrane region" description="Helical" evidence="7">
    <location>
        <begin position="61"/>
        <end position="84"/>
    </location>
</feature>
<evidence type="ECO:0000256" key="4">
    <source>
        <dbReference type="ARBA" id="ARBA00022692"/>
    </source>
</evidence>
<feature type="transmembrane region" description="Helical" evidence="7">
    <location>
        <begin position="7"/>
        <end position="28"/>
    </location>
</feature>
<reference evidence="9 10" key="2">
    <citation type="submission" date="2020-06" db="EMBL/GenBank/DDBJ databases">
        <title>Antribacter stalactiti gen. nov., sp. nov., a new member of the family Nacardiaceae isolated from a cave.</title>
        <authorList>
            <person name="Kim I.S."/>
        </authorList>
    </citation>
    <scope>NUCLEOTIDE SEQUENCE [LARGE SCALE GENOMIC DNA]</scope>
    <source>
        <strain evidence="9 10">YC2-7</strain>
    </source>
</reference>
<keyword evidence="4 7" id="KW-0812">Transmembrane</keyword>
<dbReference type="Proteomes" id="UP000535543">
    <property type="component" value="Unassembled WGS sequence"/>
</dbReference>
<accession>A0A848KP11</accession>
<feature type="transmembrane region" description="Helical" evidence="7">
    <location>
        <begin position="258"/>
        <end position="279"/>
    </location>
</feature>
<keyword evidence="5 7" id="KW-1133">Transmembrane helix</keyword>
<dbReference type="GO" id="GO:0055085">
    <property type="term" value="P:transmembrane transport"/>
    <property type="evidence" value="ECO:0007669"/>
    <property type="project" value="InterPro"/>
</dbReference>
<proteinExistence type="inferred from homology"/>
<protein>
    <submittedName>
        <fullName evidence="9">Sugar ABC transporter permease</fullName>
    </submittedName>
</protein>
<keyword evidence="2 7" id="KW-0813">Transport</keyword>
<feature type="domain" description="ABC transmembrane type-1" evidence="8">
    <location>
        <begin position="62"/>
        <end position="276"/>
    </location>
</feature>
<evidence type="ECO:0000256" key="3">
    <source>
        <dbReference type="ARBA" id="ARBA00022475"/>
    </source>
</evidence>
<dbReference type="AlphaFoldDB" id="A0A848KP11"/>
<dbReference type="InterPro" id="IPR035906">
    <property type="entry name" value="MetI-like_sf"/>
</dbReference>
<evidence type="ECO:0000256" key="1">
    <source>
        <dbReference type="ARBA" id="ARBA00004651"/>
    </source>
</evidence>
<dbReference type="Gene3D" id="1.10.3720.10">
    <property type="entry name" value="MetI-like"/>
    <property type="match status" value="1"/>
</dbReference>
<feature type="transmembrane region" description="Helical" evidence="7">
    <location>
        <begin position="207"/>
        <end position="229"/>
    </location>
</feature>
<name>A0A848KP11_9NOCA</name>
<evidence type="ECO:0000256" key="7">
    <source>
        <dbReference type="RuleBase" id="RU363032"/>
    </source>
</evidence>
<dbReference type="PROSITE" id="PS50928">
    <property type="entry name" value="ABC_TM1"/>
    <property type="match status" value="1"/>
</dbReference>
<organism evidence="9 10">
    <name type="scientific">Antrihabitans stalactiti</name>
    <dbReference type="NCBI Taxonomy" id="2584121"/>
    <lineage>
        <taxon>Bacteria</taxon>
        <taxon>Bacillati</taxon>
        <taxon>Actinomycetota</taxon>
        <taxon>Actinomycetes</taxon>
        <taxon>Mycobacteriales</taxon>
        <taxon>Nocardiaceae</taxon>
        <taxon>Antrihabitans</taxon>
    </lineage>
</organism>
<dbReference type="CDD" id="cd06261">
    <property type="entry name" value="TM_PBP2"/>
    <property type="match status" value="1"/>
</dbReference>
<reference evidence="9 10" key="1">
    <citation type="submission" date="2019-05" db="EMBL/GenBank/DDBJ databases">
        <authorList>
            <person name="Lee S.D."/>
        </authorList>
    </citation>
    <scope>NUCLEOTIDE SEQUENCE [LARGE SCALE GENOMIC DNA]</scope>
    <source>
        <strain evidence="9 10">YC2-7</strain>
    </source>
</reference>
<gene>
    <name evidence="9" type="ORF">FGL95_23610</name>
</gene>
<dbReference type="InterPro" id="IPR050809">
    <property type="entry name" value="UgpAE/MalFG_permease"/>
</dbReference>
<dbReference type="RefSeq" id="WP_169591591.1">
    <property type="nucleotide sequence ID" value="NZ_VCQU01000009.1"/>
</dbReference>
<dbReference type="GO" id="GO:0005886">
    <property type="term" value="C:plasma membrane"/>
    <property type="evidence" value="ECO:0007669"/>
    <property type="project" value="UniProtKB-SubCell"/>
</dbReference>
<evidence type="ECO:0000256" key="2">
    <source>
        <dbReference type="ARBA" id="ARBA00022448"/>
    </source>
</evidence>
<comment type="similarity">
    <text evidence="7">Belongs to the binding-protein-dependent transport system permease family.</text>
</comment>
<comment type="caution">
    <text evidence="9">The sequence shown here is derived from an EMBL/GenBank/DDBJ whole genome shotgun (WGS) entry which is preliminary data.</text>
</comment>
<keyword evidence="6 7" id="KW-0472">Membrane</keyword>
<dbReference type="SUPFAM" id="SSF161098">
    <property type="entry name" value="MetI-like"/>
    <property type="match status" value="1"/>
</dbReference>